<evidence type="ECO:0008006" key="3">
    <source>
        <dbReference type="Google" id="ProtNLM"/>
    </source>
</evidence>
<gene>
    <name evidence="1" type="ORF">PAI11_10350</name>
</gene>
<proteinExistence type="predicted"/>
<dbReference type="PROSITE" id="PS51257">
    <property type="entry name" value="PROKAR_LIPOPROTEIN"/>
    <property type="match status" value="1"/>
</dbReference>
<protein>
    <recommendedName>
        <fullName evidence="3">Lipoprotein</fullName>
    </recommendedName>
</protein>
<evidence type="ECO:0000313" key="2">
    <source>
        <dbReference type="Proteomes" id="UP000005143"/>
    </source>
</evidence>
<comment type="caution">
    <text evidence="1">The sequence shown here is derived from an EMBL/GenBank/DDBJ whole genome shotgun (WGS) entry which is preliminary data.</text>
</comment>
<dbReference type="EMBL" id="AGUD01000048">
    <property type="protein sequence ID" value="EHN12073.1"/>
    <property type="molecule type" value="Genomic_DNA"/>
</dbReference>
<dbReference type="RefSeq" id="WP_007571686.1">
    <property type="nucleotide sequence ID" value="NZ_AGUD01000048.1"/>
</dbReference>
<dbReference type="Proteomes" id="UP000005143">
    <property type="component" value="Unassembled WGS sequence"/>
</dbReference>
<organism evidence="1 2">
    <name type="scientific">Patulibacter medicamentivorans</name>
    <dbReference type="NCBI Taxonomy" id="1097667"/>
    <lineage>
        <taxon>Bacteria</taxon>
        <taxon>Bacillati</taxon>
        <taxon>Actinomycetota</taxon>
        <taxon>Thermoleophilia</taxon>
        <taxon>Solirubrobacterales</taxon>
        <taxon>Patulibacteraceae</taxon>
        <taxon>Patulibacter</taxon>
    </lineage>
</organism>
<name>H0E2M2_9ACTN</name>
<evidence type="ECO:0000313" key="1">
    <source>
        <dbReference type="EMBL" id="EHN12073.1"/>
    </source>
</evidence>
<accession>H0E2M2</accession>
<dbReference type="AlphaFoldDB" id="H0E2M2"/>
<reference evidence="1 2" key="1">
    <citation type="journal article" date="2013" name="Biodegradation">
        <title>Quantitative proteomic analysis of ibuprofen-degrading Patulibacter sp. strain I11.</title>
        <authorList>
            <person name="Almeida B."/>
            <person name="Kjeldal H."/>
            <person name="Lolas I."/>
            <person name="Knudsen A.D."/>
            <person name="Carvalho G."/>
            <person name="Nielsen K.L."/>
            <person name="Barreto Crespo M.T."/>
            <person name="Stensballe A."/>
            <person name="Nielsen J.L."/>
        </authorList>
    </citation>
    <scope>NUCLEOTIDE SEQUENCE [LARGE SCALE GENOMIC DNA]</scope>
    <source>
        <strain evidence="1 2">I11</strain>
    </source>
</reference>
<keyword evidence="2" id="KW-1185">Reference proteome</keyword>
<sequence length="254" mass="26623">MIRRRSPTPRLRGPRVATAVAGAAALALGGCTTTQELSAQRAKELSDIGSQHEPLVRIGRATPGVRLGRPTLLRGSEGAAVAIEVRNEGDHALIDLPIGVRVRRGKASLYTNRTAGLDRELLRVVALRPGERLAWVNDQLPADAGRGRVTANPGRARTVPAARIPRLRVSGLHPGREDGRVTASGRVRNDGRVGQANLVVFVTAERGGRVVAAGAAEIERLAPGASESFVAFLVGDATGAQLRAAAPPTVLAKK</sequence>